<proteinExistence type="predicted"/>
<dbReference type="SUPFAM" id="SSF53335">
    <property type="entry name" value="S-adenosyl-L-methionine-dependent methyltransferases"/>
    <property type="match status" value="1"/>
</dbReference>
<dbReference type="GO" id="GO:0032259">
    <property type="term" value="P:methylation"/>
    <property type="evidence" value="ECO:0007669"/>
    <property type="project" value="UniProtKB-KW"/>
</dbReference>
<name>A0A1V0SIN2_9VIRU</name>
<keyword evidence="1" id="KW-0489">Methyltransferase</keyword>
<dbReference type="Gene3D" id="3.40.50.150">
    <property type="entry name" value="Vaccinia Virus protein VP39"/>
    <property type="match status" value="1"/>
</dbReference>
<protein>
    <submittedName>
        <fullName evidence="1">Methyltransferase domain</fullName>
    </submittedName>
</protein>
<keyword evidence="1" id="KW-0808">Transferase</keyword>
<dbReference type="Pfam" id="PF13578">
    <property type="entry name" value="Methyltransf_24"/>
    <property type="match status" value="1"/>
</dbReference>
<dbReference type="InterPro" id="IPR029063">
    <property type="entry name" value="SAM-dependent_MTases_sf"/>
</dbReference>
<gene>
    <name evidence="1" type="ORF">Klosneuvirus_2_18</name>
</gene>
<accession>A0A1V0SIN2</accession>
<evidence type="ECO:0000313" key="1">
    <source>
        <dbReference type="EMBL" id="ARF11582.1"/>
    </source>
</evidence>
<sequence>MYIIKTIIEALRPTILYTNKNLAFDSIIQSINTTDSRMYSTKENIIYDMIFESKFDLDLFNNNLNYDGFYICLDKFDDIYNYEFINYFDYYIVKKSIFKPHFMILSDKQQTIDSDNSISLRNFNNKFNIKPYLLPYEIIDHPTFILNLCKEYPIKTYLELGVRNSPIPKLIKNTVVSITGVDTSNINNFDGQFFRMTTDNFFNINKTTFDLIFIDACHDFEYVCKDFVNSLNHINENGIILLHDTYPANKLMTNTNVCSDSYRIVEYIKKNYKNLQILNIPISPGLCIVKRI</sequence>
<dbReference type="GO" id="GO:0008168">
    <property type="term" value="F:methyltransferase activity"/>
    <property type="evidence" value="ECO:0007669"/>
    <property type="project" value="UniProtKB-KW"/>
</dbReference>
<reference evidence="1" key="1">
    <citation type="journal article" date="2017" name="Science">
        <title>Giant viruses with an expanded complement of translation system components.</title>
        <authorList>
            <person name="Schulz F."/>
            <person name="Yutin N."/>
            <person name="Ivanova N.N."/>
            <person name="Ortega D.R."/>
            <person name="Lee T.K."/>
            <person name="Vierheilig J."/>
            <person name="Daims H."/>
            <person name="Horn M."/>
            <person name="Wagner M."/>
            <person name="Jensen G.J."/>
            <person name="Kyrpides N.C."/>
            <person name="Koonin E.V."/>
            <person name="Woyke T."/>
        </authorList>
    </citation>
    <scope>NUCLEOTIDE SEQUENCE</scope>
    <source>
        <strain evidence="1">KNV1</strain>
    </source>
</reference>
<organism evidence="1">
    <name type="scientific">Klosneuvirus KNV1</name>
    <dbReference type="NCBI Taxonomy" id="1977640"/>
    <lineage>
        <taxon>Viruses</taxon>
        <taxon>Varidnaviria</taxon>
        <taxon>Bamfordvirae</taxon>
        <taxon>Nucleocytoviricota</taxon>
        <taxon>Megaviricetes</taxon>
        <taxon>Imitervirales</taxon>
        <taxon>Mimiviridae</taxon>
        <taxon>Klosneuvirinae</taxon>
        <taxon>Klosneuvirus</taxon>
    </lineage>
</organism>
<dbReference type="EMBL" id="KY684109">
    <property type="protein sequence ID" value="ARF11582.1"/>
    <property type="molecule type" value="Genomic_DNA"/>
</dbReference>